<evidence type="ECO:0000256" key="2">
    <source>
        <dbReference type="SAM" id="MobiDB-lite"/>
    </source>
</evidence>
<accession>A0A485NEC4</accession>
<protein>
    <submittedName>
        <fullName evidence="3">Uncharacterized protein</fullName>
    </submittedName>
</protein>
<feature type="coiled-coil region" evidence="1">
    <location>
        <begin position="14"/>
        <end position="48"/>
    </location>
</feature>
<keyword evidence="4" id="KW-1185">Reference proteome</keyword>
<gene>
    <name evidence="3" type="ORF">LYPA_23C019138</name>
</gene>
<feature type="non-terminal residue" evidence="3">
    <location>
        <position position="1"/>
    </location>
</feature>
<sequence length="72" mass="8399">HFPSPTGNRERENKNALEDKCNALRSVKATVEAKVKQLKEKAHNLEEFYEQRKVPTKNVSSQHMHRVLTDKK</sequence>
<dbReference type="Proteomes" id="UP000386466">
    <property type="component" value="Unassembled WGS sequence"/>
</dbReference>
<proteinExistence type="predicted"/>
<keyword evidence="1" id="KW-0175">Coiled coil</keyword>
<evidence type="ECO:0000313" key="4">
    <source>
        <dbReference type="Proteomes" id="UP000386466"/>
    </source>
</evidence>
<dbReference type="EMBL" id="CAAGRJ010011363">
    <property type="protein sequence ID" value="VFV28492.1"/>
    <property type="molecule type" value="Genomic_DNA"/>
</dbReference>
<feature type="region of interest" description="Disordered" evidence="2">
    <location>
        <begin position="52"/>
        <end position="72"/>
    </location>
</feature>
<dbReference type="AlphaFoldDB" id="A0A485NEC4"/>
<evidence type="ECO:0000256" key="1">
    <source>
        <dbReference type="SAM" id="Coils"/>
    </source>
</evidence>
<name>A0A485NEC4_LYNPA</name>
<evidence type="ECO:0000313" key="3">
    <source>
        <dbReference type="EMBL" id="VFV28492.1"/>
    </source>
</evidence>
<organism evidence="3 4">
    <name type="scientific">Lynx pardinus</name>
    <name type="common">Iberian lynx</name>
    <name type="synonym">Felis pardina</name>
    <dbReference type="NCBI Taxonomy" id="191816"/>
    <lineage>
        <taxon>Eukaryota</taxon>
        <taxon>Metazoa</taxon>
        <taxon>Chordata</taxon>
        <taxon>Craniata</taxon>
        <taxon>Vertebrata</taxon>
        <taxon>Euteleostomi</taxon>
        <taxon>Mammalia</taxon>
        <taxon>Eutheria</taxon>
        <taxon>Laurasiatheria</taxon>
        <taxon>Carnivora</taxon>
        <taxon>Feliformia</taxon>
        <taxon>Felidae</taxon>
        <taxon>Felinae</taxon>
        <taxon>Lynx</taxon>
    </lineage>
</organism>
<feature type="non-terminal residue" evidence="3">
    <location>
        <position position="72"/>
    </location>
</feature>
<reference evidence="3 4" key="1">
    <citation type="submission" date="2019-01" db="EMBL/GenBank/DDBJ databases">
        <authorList>
            <person name="Alioto T."/>
            <person name="Alioto T."/>
        </authorList>
    </citation>
    <scope>NUCLEOTIDE SEQUENCE [LARGE SCALE GENOMIC DNA]</scope>
</reference>